<comment type="caution">
    <text evidence="9">Lacks conserved residue(s) required for the propagation of feature annotation.</text>
</comment>
<keyword evidence="5 9" id="KW-0288">FMN</keyword>
<evidence type="ECO:0000259" key="13">
    <source>
        <dbReference type="PROSITE" id="PS51384"/>
    </source>
</evidence>
<dbReference type="PRINTS" id="PR00369">
    <property type="entry name" value="FLAVODOXIN"/>
</dbReference>
<dbReference type="InterPro" id="IPR001094">
    <property type="entry name" value="Flavdoxin-like"/>
</dbReference>
<dbReference type="SUPFAM" id="SSF52218">
    <property type="entry name" value="Flavoproteins"/>
    <property type="match status" value="1"/>
</dbReference>
<evidence type="ECO:0000256" key="5">
    <source>
        <dbReference type="ARBA" id="ARBA00022643"/>
    </source>
</evidence>
<evidence type="ECO:0000256" key="10">
    <source>
        <dbReference type="SAM" id="MobiDB-lite"/>
    </source>
</evidence>
<keyword evidence="8 9" id="KW-0560">Oxidoreductase</keyword>
<comment type="subunit">
    <text evidence="9">Interacts with DRE2; as part of the cytosolic iron-sulfur (Fe-S) protein assembly (CIA) machinery.</text>
</comment>
<feature type="transmembrane region" description="Helical" evidence="11">
    <location>
        <begin position="895"/>
        <end position="917"/>
    </location>
</feature>
<dbReference type="Gene3D" id="3.40.50.360">
    <property type="match status" value="1"/>
</dbReference>
<keyword evidence="11" id="KW-0812">Transmembrane</keyword>
<dbReference type="GO" id="GO:0016651">
    <property type="term" value="F:oxidoreductase activity, acting on NAD(P)H"/>
    <property type="evidence" value="ECO:0007669"/>
    <property type="project" value="UniProtKB-UniRule"/>
</dbReference>
<dbReference type="InterPro" id="IPR039261">
    <property type="entry name" value="FNR_nucleotide-bd"/>
</dbReference>
<evidence type="ECO:0000256" key="7">
    <source>
        <dbReference type="ARBA" id="ARBA00022857"/>
    </source>
</evidence>
<dbReference type="Pfam" id="PF00258">
    <property type="entry name" value="Flavodoxin_1"/>
    <property type="match status" value="1"/>
</dbReference>
<feature type="binding site" evidence="9">
    <location>
        <begin position="22"/>
        <end position="27"/>
    </location>
    <ligand>
        <name>FMN</name>
        <dbReference type="ChEBI" id="CHEBI:58210"/>
    </ligand>
</feature>
<dbReference type="Proteomes" id="UP000217199">
    <property type="component" value="Unassembled WGS sequence"/>
</dbReference>
<gene>
    <name evidence="9" type="primary">TAH18</name>
    <name evidence="14" type="ORF">PNOK_0879900</name>
</gene>
<dbReference type="PANTHER" id="PTHR19384:SF10">
    <property type="entry name" value="NADPH-DEPENDENT DIFLAVIN OXIDOREDUCTASE 1"/>
    <property type="match status" value="1"/>
</dbReference>
<comment type="cofactor">
    <cofactor evidence="2 9">
        <name>FAD</name>
        <dbReference type="ChEBI" id="CHEBI:57692"/>
    </cofactor>
</comment>
<evidence type="ECO:0000313" key="14">
    <source>
        <dbReference type="EMBL" id="PAV15941.1"/>
    </source>
</evidence>
<dbReference type="FunCoup" id="A0A286U8N7">
    <property type="interactions" value="434"/>
</dbReference>
<dbReference type="InterPro" id="IPR029039">
    <property type="entry name" value="Flavoprotein-like_sf"/>
</dbReference>
<keyword evidence="4 9" id="KW-0285">Flavoprotein</keyword>
<feature type="region of interest" description="Disordered" evidence="10">
    <location>
        <begin position="985"/>
        <end position="1066"/>
    </location>
</feature>
<sequence length="1066" mass="119049">MSTDTYVDEDEDNRELLILYATETGNALDVAEQIAHEARRRFISARLASVDTYPLENLIHEPLVVFCVSTTGAGSEPRSMTPMWTALLRSNLPQDLFDELHFAVFGLGDSAYEKFCWAAKKLSRRLQSLGGHEICVRGEGDEQDQLGIEGALDNWLPKLFLSLEDFLPPPPDKEFADPEALPPPRIRISSISGPSSSRSGLVKQDTLLYRDGYHNVSVKCNKRITASDWYQDVRHIELDLDEEVLYDAGDVAVVHPEVPANDVEVVLRDLGWLDSADEPFSFSLSDNLWHIPDNIPRTTTLRQLFSKYLDTSSVPRRSFFRILRHFSDDETEREKLEEFCTTEGADELYEYTTRVRRTIREVISEFRSLKVSKEYIFDLFPLLRPRQFSIASSAFVHEKQVHICLAVVRYKTKLKIIRRGICSNYLASLQPGMRLQIGIQKGFLSVPKDPETPVVCVGPGTGIAPMRAVIEQRVHEKSKRNYLFFGCRSKEKDHHYEEEWQSLVDRGYLRYRAAFSRDGPEGQKRTYVQDLMLEDAEILWKVLGQENGWMYISGSSNKMPAAVKSAVATAAKVVGGKSEDEAKEFVKNLQDTGEKRQTPVKLVLANASQPIPMPSYDILFYSGSWQTYGNNDKNTIPEIAYFSDSSFHTTRTSGSSATLNFFGTGVYLVGSKQPIYGSFNVTLDSETSTMDAFSAKTTLFKTALFASTKLVVGLHTLTINCTGQWFDIDAIIVVSGDGKVNTAKNTTTLDDSDSSITYLPSLSSWPTDATYIKDYYHNTAHISRTVNTSLEASFTGNALELYGSTRANHGLFSVQIDDGNITILNASSTQYHKPSVPLYIGGGFRTGNHTLKVTNYGGFPFDIDRITLHTWEGFDSGVSTTLPSEISKTSSRTGMIVGIVIAMLLFLALLLLGIFFIRRRRRRCNQGIWNTKLKVETVERRDSFSISVHNQEHNPHTNETGALLCALPSSSEDLEAIVVLAETGQRDTDTNQVSERALTSQPQSISPPVNQVIDRGSSSDALNGYTSSQGAQVIRESDAGPVTTSNDEQPLRLPPNYEQATNSEIP</sequence>
<dbReference type="STRING" id="2282107.A0A286U8N7"/>
<dbReference type="PRINTS" id="PR00371">
    <property type="entry name" value="FPNCR"/>
</dbReference>
<dbReference type="Gene3D" id="3.40.50.80">
    <property type="entry name" value="Nucleotide-binding domain of ferredoxin-NADP reductase (FNR) module"/>
    <property type="match status" value="1"/>
</dbReference>
<dbReference type="PROSITE" id="PS51384">
    <property type="entry name" value="FAD_FR"/>
    <property type="match status" value="1"/>
</dbReference>
<dbReference type="Pfam" id="PF00667">
    <property type="entry name" value="FAD_binding_1"/>
    <property type="match status" value="1"/>
</dbReference>
<keyword evidence="11" id="KW-1133">Transmembrane helix</keyword>
<keyword evidence="9" id="KW-0496">Mitochondrion</keyword>
<proteinExistence type="inferred from homology"/>
<keyword evidence="11" id="KW-0472">Membrane</keyword>
<feature type="binding site" evidence="9">
    <location>
        <begin position="69"/>
        <end position="72"/>
    </location>
    <ligand>
        <name>FMN</name>
        <dbReference type="ChEBI" id="CHEBI:58210"/>
    </ligand>
</feature>
<comment type="similarity">
    <text evidence="9">In the C-terminal section; belongs to the flavoprotein pyridine nucleotide cytochrome reductase family.</text>
</comment>
<comment type="similarity">
    <text evidence="9">Belongs to the NADPH-dependent diflavin oxidoreductase NDOR1 family.</text>
</comment>
<evidence type="ECO:0000256" key="8">
    <source>
        <dbReference type="ARBA" id="ARBA00023002"/>
    </source>
</evidence>
<feature type="binding site" evidence="9">
    <location>
        <position position="625"/>
    </location>
    <ligand>
        <name>FAD</name>
        <dbReference type="ChEBI" id="CHEBI:57692"/>
    </ligand>
</feature>
<dbReference type="Pfam" id="PF00175">
    <property type="entry name" value="NAD_binding_1"/>
    <property type="match status" value="1"/>
</dbReference>
<dbReference type="InParanoid" id="A0A286U8N7"/>
<feature type="compositionally biased region" description="Polar residues" evidence="10">
    <location>
        <begin position="1016"/>
        <end position="1031"/>
    </location>
</feature>
<dbReference type="Gene3D" id="2.60.120.260">
    <property type="entry name" value="Galactose-binding domain-like"/>
    <property type="match status" value="2"/>
</dbReference>
<comment type="cofactor">
    <cofactor evidence="1 9">
        <name>FMN</name>
        <dbReference type="ChEBI" id="CHEBI:58210"/>
    </cofactor>
</comment>
<evidence type="ECO:0000256" key="11">
    <source>
        <dbReference type="SAM" id="Phobius"/>
    </source>
</evidence>
<dbReference type="GO" id="GO:0050661">
    <property type="term" value="F:NADP binding"/>
    <property type="evidence" value="ECO:0007669"/>
    <property type="project" value="UniProtKB-UniRule"/>
</dbReference>
<dbReference type="InterPro" id="IPR028879">
    <property type="entry name" value="NDOR1"/>
</dbReference>
<dbReference type="AlphaFoldDB" id="A0A286U8N7"/>
<dbReference type="GO" id="GO:0160246">
    <property type="term" value="F:NADPH-iron-sulfur [2Fe-2S] protein oxidoreductase activity"/>
    <property type="evidence" value="ECO:0007669"/>
    <property type="project" value="InterPro"/>
</dbReference>
<keyword evidence="15" id="KW-1185">Reference proteome</keyword>
<evidence type="ECO:0000259" key="12">
    <source>
        <dbReference type="PROSITE" id="PS50902"/>
    </source>
</evidence>
<name>A0A286U8N7_9AGAM</name>
<feature type="compositionally biased region" description="Polar residues" evidence="10">
    <location>
        <begin position="990"/>
        <end position="1009"/>
    </location>
</feature>
<evidence type="ECO:0000256" key="1">
    <source>
        <dbReference type="ARBA" id="ARBA00001917"/>
    </source>
</evidence>
<dbReference type="InterPro" id="IPR003097">
    <property type="entry name" value="CysJ-like_FAD-binding"/>
</dbReference>
<dbReference type="GO" id="GO:0016226">
    <property type="term" value="P:iron-sulfur cluster assembly"/>
    <property type="evidence" value="ECO:0007669"/>
    <property type="project" value="UniProtKB-UniRule"/>
</dbReference>
<protein>
    <recommendedName>
        <fullName evidence="9">NADPH-dependent diflavin oxidoreductase 1</fullName>
        <ecNumber evidence="9">1.18.1.-</ecNumber>
    </recommendedName>
    <alternativeName>
        <fullName evidence="9">NADPH-dependent FMN and FAD-containing oxidoreductase</fullName>
    </alternativeName>
</protein>
<feature type="binding site" evidence="9">
    <location>
        <begin position="525"/>
        <end position="529"/>
    </location>
    <ligand>
        <name>NADP(+)</name>
        <dbReference type="ChEBI" id="CHEBI:58349"/>
    </ligand>
</feature>
<dbReference type="HAMAP" id="MF_03178">
    <property type="entry name" value="NDOR1"/>
    <property type="match status" value="1"/>
</dbReference>
<evidence type="ECO:0000256" key="3">
    <source>
        <dbReference type="ARBA" id="ARBA00022490"/>
    </source>
</evidence>
<evidence type="ECO:0000256" key="4">
    <source>
        <dbReference type="ARBA" id="ARBA00022630"/>
    </source>
</evidence>
<comment type="similarity">
    <text evidence="9">In the N-terminal section; belongs to the flavodoxin family.</text>
</comment>
<dbReference type="SUPFAM" id="SSF63380">
    <property type="entry name" value="Riboflavin synthase domain-like"/>
    <property type="match status" value="1"/>
</dbReference>
<dbReference type="GO" id="GO:0010181">
    <property type="term" value="F:FMN binding"/>
    <property type="evidence" value="ECO:0007669"/>
    <property type="project" value="UniProtKB-UniRule"/>
</dbReference>
<dbReference type="Gene3D" id="1.20.990.10">
    <property type="entry name" value="NADPH-cytochrome p450 Reductase, Chain A, domain 3"/>
    <property type="match status" value="1"/>
</dbReference>
<comment type="catalytic activity">
    <reaction evidence="9">
        <text>2 oxidized [2Fe-2S]-[protein] + NADPH = 2 reduced [2Fe-2S]-[protein] + NADP(+) + H(+)</text>
        <dbReference type="Rhea" id="RHEA:67716"/>
        <dbReference type="Rhea" id="RHEA-COMP:17327"/>
        <dbReference type="Rhea" id="RHEA-COMP:17328"/>
        <dbReference type="ChEBI" id="CHEBI:15378"/>
        <dbReference type="ChEBI" id="CHEBI:33737"/>
        <dbReference type="ChEBI" id="CHEBI:33738"/>
        <dbReference type="ChEBI" id="CHEBI:57783"/>
        <dbReference type="ChEBI" id="CHEBI:58349"/>
    </reaction>
</comment>
<dbReference type="GO" id="GO:0005739">
    <property type="term" value="C:mitochondrion"/>
    <property type="evidence" value="ECO:0007669"/>
    <property type="project" value="UniProtKB-SubCell"/>
</dbReference>
<feature type="binding site" evidence="9">
    <location>
        <position position="461"/>
    </location>
    <ligand>
        <name>NADP(+)</name>
        <dbReference type="ChEBI" id="CHEBI:58349"/>
    </ligand>
</feature>
<keyword evidence="3 9" id="KW-0963">Cytoplasm</keyword>
<feature type="binding site" evidence="9">
    <location>
        <begin position="386"/>
        <end position="389"/>
    </location>
    <ligand>
        <name>FAD</name>
        <dbReference type="ChEBI" id="CHEBI:57692"/>
    </ligand>
</feature>
<evidence type="ECO:0000256" key="6">
    <source>
        <dbReference type="ARBA" id="ARBA00022827"/>
    </source>
</evidence>
<comment type="caution">
    <text evidence="14">The sequence shown here is derived from an EMBL/GenBank/DDBJ whole genome shotgun (WGS) entry which is preliminary data.</text>
</comment>
<keyword evidence="7 9" id="KW-0521">NADP</keyword>
<dbReference type="EC" id="1.18.1.-" evidence="9"/>
<dbReference type="InterPro" id="IPR023173">
    <property type="entry name" value="NADPH_Cyt_P450_Rdtase_alpha"/>
</dbReference>
<dbReference type="PROSITE" id="PS50902">
    <property type="entry name" value="FLAVODOXIN_LIKE"/>
    <property type="match status" value="1"/>
</dbReference>
<accession>A0A286U8N7</accession>
<dbReference type="InterPro" id="IPR001709">
    <property type="entry name" value="Flavoprot_Pyr_Nucl_cyt_Rdtase"/>
</dbReference>
<organism evidence="14 15">
    <name type="scientific">Pyrrhoderma noxium</name>
    <dbReference type="NCBI Taxonomy" id="2282107"/>
    <lineage>
        <taxon>Eukaryota</taxon>
        <taxon>Fungi</taxon>
        <taxon>Dikarya</taxon>
        <taxon>Basidiomycota</taxon>
        <taxon>Agaricomycotina</taxon>
        <taxon>Agaricomycetes</taxon>
        <taxon>Hymenochaetales</taxon>
        <taxon>Hymenochaetaceae</taxon>
        <taxon>Pyrrhoderma</taxon>
    </lineage>
</organism>
<dbReference type="InterPro" id="IPR008254">
    <property type="entry name" value="Flavodoxin/NO_synth"/>
</dbReference>
<dbReference type="OrthoDB" id="1856718at2759"/>
<feature type="domain" description="Flavodoxin-like" evidence="12">
    <location>
        <begin position="16"/>
        <end position="160"/>
    </location>
</feature>
<feature type="domain" description="FAD-binding FR-type" evidence="13">
    <location>
        <begin position="211"/>
        <end position="447"/>
    </location>
</feature>
<dbReference type="EMBL" id="NBII01000009">
    <property type="protein sequence ID" value="PAV15941.1"/>
    <property type="molecule type" value="Genomic_DNA"/>
</dbReference>
<keyword evidence="6 9" id="KW-0274">FAD</keyword>
<dbReference type="PANTHER" id="PTHR19384">
    <property type="entry name" value="NITRIC OXIDE SYNTHASE-RELATED"/>
    <property type="match status" value="1"/>
</dbReference>
<evidence type="ECO:0000256" key="2">
    <source>
        <dbReference type="ARBA" id="ARBA00001974"/>
    </source>
</evidence>
<evidence type="ECO:0000313" key="15">
    <source>
        <dbReference type="Proteomes" id="UP000217199"/>
    </source>
</evidence>
<feature type="binding site" evidence="9">
    <location>
        <begin position="420"/>
        <end position="423"/>
    </location>
    <ligand>
        <name>FAD</name>
        <dbReference type="ChEBI" id="CHEBI:57692"/>
    </ligand>
</feature>
<dbReference type="SUPFAM" id="SSF52343">
    <property type="entry name" value="Ferredoxin reductase-like, C-terminal NADP-linked domain"/>
    <property type="match status" value="1"/>
</dbReference>
<dbReference type="GO" id="GO:0050660">
    <property type="term" value="F:flavin adenine dinucleotide binding"/>
    <property type="evidence" value="ECO:0007669"/>
    <property type="project" value="UniProtKB-UniRule"/>
</dbReference>
<evidence type="ECO:0000256" key="9">
    <source>
        <dbReference type="HAMAP-Rule" id="MF_03178"/>
    </source>
</evidence>
<dbReference type="GO" id="GO:0005829">
    <property type="term" value="C:cytosol"/>
    <property type="evidence" value="ECO:0007669"/>
    <property type="project" value="TreeGrafter"/>
</dbReference>
<dbReference type="InterPro" id="IPR017927">
    <property type="entry name" value="FAD-bd_FR_type"/>
</dbReference>
<dbReference type="Gene3D" id="2.40.30.10">
    <property type="entry name" value="Translation factors"/>
    <property type="match status" value="1"/>
</dbReference>
<comment type="function">
    <text evidence="9">NADPH-dependent reductase which is a central component of the cytosolic iron-sulfur (Fe-S) protein assembly (CIA) machinery. Transfers electrons from NADPH via its FAD and FMN prosthetic groups to the [2Fe-2S] cluster of DRE2, another key component of the CIA machinery. In turn, this reduced cluster provides electrons for assembly of cytosolic iron-sulfur cluster proteins. Positively controls H(2)O(2)-induced cell death.</text>
</comment>
<feature type="binding site" evidence="9">
    <location>
        <begin position="516"/>
        <end position="517"/>
    </location>
    <ligand>
        <name>NADP(+)</name>
        <dbReference type="ChEBI" id="CHEBI:58349"/>
    </ligand>
</feature>
<feature type="binding site" evidence="9">
    <location>
        <position position="142"/>
    </location>
    <ligand>
        <name>FMN</name>
        <dbReference type="ChEBI" id="CHEBI:58210"/>
    </ligand>
</feature>
<reference evidence="14 15" key="1">
    <citation type="journal article" date="2017" name="Mol. Ecol.">
        <title>Comparative and population genomic landscape of Phellinus noxius: A hypervariable fungus causing root rot in trees.</title>
        <authorList>
            <person name="Chung C.L."/>
            <person name="Lee T.J."/>
            <person name="Akiba M."/>
            <person name="Lee H.H."/>
            <person name="Kuo T.H."/>
            <person name="Liu D."/>
            <person name="Ke H.M."/>
            <person name="Yokoi T."/>
            <person name="Roa M.B."/>
            <person name="Lu M.J."/>
            <person name="Chang Y.Y."/>
            <person name="Ann P.J."/>
            <person name="Tsai J.N."/>
            <person name="Chen C.Y."/>
            <person name="Tzean S.S."/>
            <person name="Ota Y."/>
            <person name="Hattori T."/>
            <person name="Sahashi N."/>
            <person name="Liou R.F."/>
            <person name="Kikuchi T."/>
            <person name="Tsai I.J."/>
        </authorList>
    </citation>
    <scope>NUCLEOTIDE SEQUENCE [LARGE SCALE GENOMIC DNA]</scope>
    <source>
        <strain evidence="14 15">FFPRI411160</strain>
    </source>
</reference>
<dbReference type="InterPro" id="IPR017938">
    <property type="entry name" value="Riboflavin_synthase-like_b-brl"/>
</dbReference>
<feature type="binding site" evidence="9">
    <location>
        <position position="356"/>
    </location>
    <ligand>
        <name>FAD</name>
        <dbReference type="ChEBI" id="CHEBI:57692"/>
    </ligand>
</feature>
<dbReference type="InterPro" id="IPR001433">
    <property type="entry name" value="OxRdtase_FAD/NAD-bd"/>
</dbReference>
<comment type="subcellular location">
    <subcellularLocation>
        <location evidence="9">Cytoplasm</location>
    </subcellularLocation>
    <subcellularLocation>
        <location evidence="9">Mitochondrion</location>
    </subcellularLocation>
    <text evidence="9">Relocalizes to mitochondria after H(2)O(2) exposure.</text>
</comment>